<dbReference type="SUPFAM" id="SSF53850">
    <property type="entry name" value="Periplasmic binding protein-like II"/>
    <property type="match status" value="1"/>
</dbReference>
<evidence type="ECO:0000256" key="2">
    <source>
        <dbReference type="ARBA" id="ARBA00023015"/>
    </source>
</evidence>
<keyword evidence="4" id="KW-0804">Transcription</keyword>
<dbReference type="CDD" id="cd08432">
    <property type="entry name" value="PBP2_GcdR_TrpI_HvrB_AmpR_like"/>
    <property type="match status" value="1"/>
</dbReference>
<dbReference type="GO" id="GO:0003700">
    <property type="term" value="F:DNA-binding transcription factor activity"/>
    <property type="evidence" value="ECO:0007669"/>
    <property type="project" value="InterPro"/>
</dbReference>
<comment type="similarity">
    <text evidence="1">Belongs to the LysR transcriptional regulatory family.</text>
</comment>
<name>A0AAJ2ESA8_9HYPH</name>
<accession>A0AAJ2ESA8</accession>
<dbReference type="PROSITE" id="PS50931">
    <property type="entry name" value="HTH_LYSR"/>
    <property type="match status" value="1"/>
</dbReference>
<reference evidence="6" key="1">
    <citation type="submission" date="2023-08" db="EMBL/GenBank/DDBJ databases">
        <title>Functional and genomic diversity of the sorghum phyllosphere microbiome.</title>
        <authorList>
            <person name="Shade A."/>
        </authorList>
    </citation>
    <scope>NUCLEOTIDE SEQUENCE</scope>
    <source>
        <strain evidence="6">SORGH_AS_0974</strain>
    </source>
</reference>
<dbReference type="Gene3D" id="3.40.190.10">
    <property type="entry name" value="Periplasmic binding protein-like II"/>
    <property type="match status" value="2"/>
</dbReference>
<dbReference type="InterPro" id="IPR036388">
    <property type="entry name" value="WH-like_DNA-bd_sf"/>
</dbReference>
<dbReference type="PANTHER" id="PTHR30537">
    <property type="entry name" value="HTH-TYPE TRANSCRIPTIONAL REGULATOR"/>
    <property type="match status" value="1"/>
</dbReference>
<dbReference type="Pfam" id="PF03466">
    <property type="entry name" value="LysR_substrate"/>
    <property type="match status" value="1"/>
</dbReference>
<dbReference type="PRINTS" id="PR00039">
    <property type="entry name" value="HTHLYSR"/>
</dbReference>
<dbReference type="InterPro" id="IPR036390">
    <property type="entry name" value="WH_DNA-bd_sf"/>
</dbReference>
<dbReference type="AlphaFoldDB" id="A0AAJ2ESA8"/>
<feature type="domain" description="HTH lysR-type" evidence="5">
    <location>
        <begin position="27"/>
        <end position="84"/>
    </location>
</feature>
<evidence type="ECO:0000259" key="5">
    <source>
        <dbReference type="PROSITE" id="PS50931"/>
    </source>
</evidence>
<dbReference type="GO" id="GO:0043565">
    <property type="term" value="F:sequence-specific DNA binding"/>
    <property type="evidence" value="ECO:0007669"/>
    <property type="project" value="TreeGrafter"/>
</dbReference>
<dbReference type="GO" id="GO:0006351">
    <property type="term" value="P:DNA-templated transcription"/>
    <property type="evidence" value="ECO:0007669"/>
    <property type="project" value="TreeGrafter"/>
</dbReference>
<protein>
    <submittedName>
        <fullName evidence="6">LysR family glycine cleavage system transcriptional activator</fullName>
    </submittedName>
</protein>
<organism evidence="6 7">
    <name type="scientific">Agrobacterium larrymoorei</name>
    <dbReference type="NCBI Taxonomy" id="160699"/>
    <lineage>
        <taxon>Bacteria</taxon>
        <taxon>Pseudomonadati</taxon>
        <taxon>Pseudomonadota</taxon>
        <taxon>Alphaproteobacteria</taxon>
        <taxon>Hyphomicrobiales</taxon>
        <taxon>Rhizobiaceae</taxon>
        <taxon>Rhizobium/Agrobacterium group</taxon>
        <taxon>Agrobacterium</taxon>
    </lineage>
</organism>
<evidence type="ECO:0000256" key="1">
    <source>
        <dbReference type="ARBA" id="ARBA00009437"/>
    </source>
</evidence>
<sequence length="317" mass="35333">MILSLIANETSEGIDEESLSMKMSRNVPLNALRVFESAARHLSFTKAGDELGMTQTAVSYQIKLLEDYVGATLFVRRPRQVTLTSAAEKLARQTSEALTMLETAVADTRKSVSDVLTISATPTFAQQWLARRLGSFQEANPKTAVHLALSNEIVDLVRENIDLGIRWGKGEWPGLIGHRIMRLDFAPLLSPLLAEKIGGLKEPADLLKLTIISPQDRWWKHWFREAGVLETNLDSRTGSSFGFQYLEAASAMAGHGVAIVNPAHFTEDIAAGRLIQPFDLVCNDGHDYWLVYPESRRNVPKIKIFRDWILSEFADAV</sequence>
<dbReference type="InterPro" id="IPR000847">
    <property type="entry name" value="LysR_HTH_N"/>
</dbReference>
<dbReference type="Gene3D" id="1.10.10.10">
    <property type="entry name" value="Winged helix-like DNA-binding domain superfamily/Winged helix DNA-binding domain"/>
    <property type="match status" value="1"/>
</dbReference>
<evidence type="ECO:0000313" key="7">
    <source>
        <dbReference type="Proteomes" id="UP001255601"/>
    </source>
</evidence>
<dbReference type="SUPFAM" id="SSF46785">
    <property type="entry name" value="Winged helix' DNA-binding domain"/>
    <property type="match status" value="1"/>
</dbReference>
<evidence type="ECO:0000256" key="4">
    <source>
        <dbReference type="ARBA" id="ARBA00023163"/>
    </source>
</evidence>
<dbReference type="Pfam" id="PF00126">
    <property type="entry name" value="HTH_1"/>
    <property type="match status" value="1"/>
</dbReference>
<evidence type="ECO:0000313" key="6">
    <source>
        <dbReference type="EMBL" id="MDR6102970.1"/>
    </source>
</evidence>
<gene>
    <name evidence="6" type="ORF">QE369_003167</name>
</gene>
<dbReference type="EMBL" id="JAVIZC010000003">
    <property type="protein sequence ID" value="MDR6102970.1"/>
    <property type="molecule type" value="Genomic_DNA"/>
</dbReference>
<dbReference type="PANTHER" id="PTHR30537:SF74">
    <property type="entry name" value="HTH-TYPE TRANSCRIPTIONAL REGULATOR TRPI"/>
    <property type="match status" value="1"/>
</dbReference>
<proteinExistence type="inferred from homology"/>
<dbReference type="Proteomes" id="UP001255601">
    <property type="component" value="Unassembled WGS sequence"/>
</dbReference>
<comment type="caution">
    <text evidence="6">The sequence shown here is derived from an EMBL/GenBank/DDBJ whole genome shotgun (WGS) entry which is preliminary data.</text>
</comment>
<keyword evidence="2" id="KW-0805">Transcription regulation</keyword>
<keyword evidence="3" id="KW-0238">DNA-binding</keyword>
<dbReference type="InterPro" id="IPR058163">
    <property type="entry name" value="LysR-type_TF_proteobact-type"/>
</dbReference>
<evidence type="ECO:0000256" key="3">
    <source>
        <dbReference type="ARBA" id="ARBA00023125"/>
    </source>
</evidence>
<dbReference type="InterPro" id="IPR005119">
    <property type="entry name" value="LysR_subst-bd"/>
</dbReference>